<dbReference type="InterPro" id="IPR013325">
    <property type="entry name" value="RNA_pol_sigma_r2"/>
</dbReference>
<dbReference type="InterPro" id="IPR007627">
    <property type="entry name" value="RNA_pol_sigma70_r2"/>
</dbReference>
<gene>
    <name evidence="7" type="ORF">D1164_13155</name>
</gene>
<dbReference type="InterPro" id="IPR013249">
    <property type="entry name" value="RNA_pol_sigma70_r4_t2"/>
</dbReference>
<sequence>MNSVEAKILLKQFKANDKDAINKLYEMFSRKLYNFAFSYLKTEEDALDVVQTVFVNLWDKRKNISDDSNLESYLFTVTKNAVISTFRKKVQEKKYLENLRQTTVLSYNDTDEKYDYEILYEKIQKLIEELPEKRRHIFKLYKEEGLSNKEIAEKLNISVKTVEDHKTKAKHFIKNNLEKSGFIALLLFEVFL</sequence>
<reference evidence="7 8" key="1">
    <citation type="journal article" date="2015" name="Int. J. Syst. Evol. Microbiol.">
        <title>Mariniphaga sediminis sp. nov., isolated from coastal sediment.</title>
        <authorList>
            <person name="Wang F.Q."/>
            <person name="Shen Q.Y."/>
            <person name="Chen G.J."/>
            <person name="Du Z.J."/>
        </authorList>
    </citation>
    <scope>NUCLEOTIDE SEQUENCE [LARGE SCALE GENOMIC DNA]</scope>
    <source>
        <strain evidence="7 8">SY21</strain>
    </source>
</reference>
<evidence type="ECO:0000259" key="5">
    <source>
        <dbReference type="Pfam" id="PF04542"/>
    </source>
</evidence>
<dbReference type="NCBIfam" id="TIGR02985">
    <property type="entry name" value="Sig70_bacteroi1"/>
    <property type="match status" value="1"/>
</dbReference>
<dbReference type="OrthoDB" id="1342792at2"/>
<dbReference type="InterPro" id="IPR014327">
    <property type="entry name" value="RNA_pol_sigma70_bacteroid"/>
</dbReference>
<dbReference type="GO" id="GO:0003677">
    <property type="term" value="F:DNA binding"/>
    <property type="evidence" value="ECO:0007669"/>
    <property type="project" value="InterPro"/>
</dbReference>
<dbReference type="InterPro" id="IPR036388">
    <property type="entry name" value="WH-like_DNA-bd_sf"/>
</dbReference>
<dbReference type="SUPFAM" id="SSF88659">
    <property type="entry name" value="Sigma3 and sigma4 domains of RNA polymerase sigma factors"/>
    <property type="match status" value="1"/>
</dbReference>
<dbReference type="Gene3D" id="1.10.1740.10">
    <property type="match status" value="1"/>
</dbReference>
<comment type="caution">
    <text evidence="7">The sequence shown here is derived from an EMBL/GenBank/DDBJ whole genome shotgun (WGS) entry which is preliminary data.</text>
</comment>
<dbReference type="Pfam" id="PF04542">
    <property type="entry name" value="Sigma70_r2"/>
    <property type="match status" value="1"/>
</dbReference>
<dbReference type="RefSeq" id="WP_119350461.1">
    <property type="nucleotide sequence ID" value="NZ_QWET01000009.1"/>
</dbReference>
<evidence type="ECO:0000313" key="8">
    <source>
        <dbReference type="Proteomes" id="UP000266441"/>
    </source>
</evidence>
<evidence type="ECO:0000256" key="4">
    <source>
        <dbReference type="ARBA" id="ARBA00023163"/>
    </source>
</evidence>
<dbReference type="InterPro" id="IPR013324">
    <property type="entry name" value="RNA_pol_sigma_r3/r4-like"/>
</dbReference>
<evidence type="ECO:0000256" key="2">
    <source>
        <dbReference type="ARBA" id="ARBA00023015"/>
    </source>
</evidence>
<dbReference type="InterPro" id="IPR039425">
    <property type="entry name" value="RNA_pol_sigma-70-like"/>
</dbReference>
<evidence type="ECO:0000256" key="1">
    <source>
        <dbReference type="ARBA" id="ARBA00010641"/>
    </source>
</evidence>
<dbReference type="GO" id="GO:0006352">
    <property type="term" value="P:DNA-templated transcription initiation"/>
    <property type="evidence" value="ECO:0007669"/>
    <property type="project" value="InterPro"/>
</dbReference>
<dbReference type="NCBIfam" id="TIGR02937">
    <property type="entry name" value="sigma70-ECF"/>
    <property type="match status" value="1"/>
</dbReference>
<keyword evidence="4" id="KW-0804">Transcription</keyword>
<dbReference type="PANTHER" id="PTHR43133">
    <property type="entry name" value="RNA POLYMERASE ECF-TYPE SIGMA FACTO"/>
    <property type="match status" value="1"/>
</dbReference>
<proteinExistence type="inferred from homology"/>
<dbReference type="Gene3D" id="1.10.10.10">
    <property type="entry name" value="Winged helix-like DNA-binding domain superfamily/Winged helix DNA-binding domain"/>
    <property type="match status" value="1"/>
</dbReference>
<keyword evidence="2" id="KW-0805">Transcription regulation</keyword>
<evidence type="ECO:0000259" key="6">
    <source>
        <dbReference type="Pfam" id="PF08281"/>
    </source>
</evidence>
<keyword evidence="8" id="KW-1185">Reference proteome</keyword>
<feature type="domain" description="RNA polymerase sigma-70 region 2" evidence="5">
    <location>
        <begin position="24"/>
        <end position="89"/>
    </location>
</feature>
<accession>A0A399CYT1</accession>
<feature type="domain" description="RNA polymerase sigma factor 70 region 4 type 2" evidence="6">
    <location>
        <begin position="121"/>
        <end position="170"/>
    </location>
</feature>
<dbReference type="GO" id="GO:0016987">
    <property type="term" value="F:sigma factor activity"/>
    <property type="evidence" value="ECO:0007669"/>
    <property type="project" value="UniProtKB-KW"/>
</dbReference>
<dbReference type="Proteomes" id="UP000266441">
    <property type="component" value="Unassembled WGS sequence"/>
</dbReference>
<evidence type="ECO:0000256" key="3">
    <source>
        <dbReference type="ARBA" id="ARBA00023082"/>
    </source>
</evidence>
<name>A0A399CYT1_9BACT</name>
<dbReference type="AlphaFoldDB" id="A0A399CYT1"/>
<evidence type="ECO:0000313" key="7">
    <source>
        <dbReference type="EMBL" id="RIH64589.1"/>
    </source>
</evidence>
<dbReference type="CDD" id="cd06171">
    <property type="entry name" value="Sigma70_r4"/>
    <property type="match status" value="1"/>
</dbReference>
<comment type="similarity">
    <text evidence="1">Belongs to the sigma-70 factor family. ECF subfamily.</text>
</comment>
<dbReference type="InterPro" id="IPR014284">
    <property type="entry name" value="RNA_pol_sigma-70_dom"/>
</dbReference>
<dbReference type="SUPFAM" id="SSF88946">
    <property type="entry name" value="Sigma2 domain of RNA polymerase sigma factors"/>
    <property type="match status" value="1"/>
</dbReference>
<keyword evidence="3" id="KW-0731">Sigma factor</keyword>
<dbReference type="PANTHER" id="PTHR43133:SF46">
    <property type="entry name" value="RNA POLYMERASE SIGMA-70 FACTOR ECF SUBFAMILY"/>
    <property type="match status" value="1"/>
</dbReference>
<dbReference type="EMBL" id="QWET01000009">
    <property type="protein sequence ID" value="RIH64589.1"/>
    <property type="molecule type" value="Genomic_DNA"/>
</dbReference>
<organism evidence="7 8">
    <name type="scientific">Mariniphaga sediminis</name>
    <dbReference type="NCBI Taxonomy" id="1628158"/>
    <lineage>
        <taxon>Bacteria</taxon>
        <taxon>Pseudomonadati</taxon>
        <taxon>Bacteroidota</taxon>
        <taxon>Bacteroidia</taxon>
        <taxon>Marinilabiliales</taxon>
        <taxon>Prolixibacteraceae</taxon>
        <taxon>Mariniphaga</taxon>
    </lineage>
</organism>
<dbReference type="Pfam" id="PF08281">
    <property type="entry name" value="Sigma70_r4_2"/>
    <property type="match status" value="1"/>
</dbReference>
<protein>
    <submittedName>
        <fullName evidence="7">RNA polymerase sigma-70 factor</fullName>
    </submittedName>
</protein>